<sequence length="31" mass="3404">MLSLITLLSVPPSAMSEAGFFLKKSPKKLRI</sequence>
<reference evidence="1" key="2">
    <citation type="submission" date="2024-05" db="EMBL/GenBank/DDBJ databases">
        <authorList>
            <person name="Matrishin C.B."/>
            <person name="Kauffman K.M."/>
        </authorList>
    </citation>
    <scope>NUCLEOTIDE SEQUENCE</scope>
</reference>
<reference evidence="1" key="1">
    <citation type="journal article" date="2023" name="Microbiome">
        <title>Phages are unrecognized players in the ecology of the oral pathogen Porphyromonas gingivalis.</title>
        <authorList>
            <person name="Matrishin C.B."/>
            <person name="Haase E.M."/>
            <person name="Dewhirst F.E."/>
            <person name="Mark Welch J.L."/>
            <person name="Miranda-Sanchez F."/>
            <person name="Chen T."/>
            <person name="MacFarland D.C."/>
            <person name="Kauffman K.M."/>
        </authorList>
    </citation>
    <scope>NUCLEOTIDE SEQUENCE</scope>
</reference>
<protein>
    <submittedName>
        <fullName evidence="1">Uncharacterized protein</fullName>
    </submittedName>
</protein>
<proteinExistence type="predicted"/>
<organism evidence="1">
    <name type="scientific">Porphyromonas phage phage017a_JCVISC001</name>
    <dbReference type="NCBI Taxonomy" id="3154107"/>
    <lineage>
        <taxon>Viruses</taxon>
        <taxon>Duplodnaviria</taxon>
        <taxon>Heunggongvirae</taxon>
        <taxon>Uroviricota</taxon>
        <taxon>Caudoviricetes</taxon>
        <taxon>Nixviridae</taxon>
        <taxon>Dewhirstvirus</taxon>
        <taxon>Dewhirstvirus pging00K</taxon>
    </lineage>
</organism>
<dbReference type="EMBL" id="BK068098">
    <property type="protein sequence ID" value="DBA55384.1"/>
    <property type="molecule type" value="Genomic_DNA"/>
</dbReference>
<name>A0AAT9JJG7_9CAUD</name>
<accession>A0AAT9JJG7</accession>
<evidence type="ECO:0000313" key="1">
    <source>
        <dbReference type="EMBL" id="DBA55384.1"/>
    </source>
</evidence>